<evidence type="ECO:0000313" key="2">
    <source>
        <dbReference type="EMBL" id="GAA2345805.1"/>
    </source>
</evidence>
<evidence type="ECO:0000256" key="1">
    <source>
        <dbReference type="SAM" id="MobiDB-lite"/>
    </source>
</evidence>
<gene>
    <name evidence="2" type="ORF">GCM10010170_032220</name>
</gene>
<proteinExistence type="predicted"/>
<feature type="compositionally biased region" description="Basic and acidic residues" evidence="1">
    <location>
        <begin position="58"/>
        <end position="72"/>
    </location>
</feature>
<evidence type="ECO:0000313" key="3">
    <source>
        <dbReference type="Proteomes" id="UP001501444"/>
    </source>
</evidence>
<name>A0ABN3G7H0_9ACTN</name>
<keyword evidence="3" id="KW-1185">Reference proteome</keyword>
<accession>A0ABN3G7H0</accession>
<organism evidence="2 3">
    <name type="scientific">Dactylosporangium salmoneum</name>
    <dbReference type="NCBI Taxonomy" id="53361"/>
    <lineage>
        <taxon>Bacteria</taxon>
        <taxon>Bacillati</taxon>
        <taxon>Actinomycetota</taxon>
        <taxon>Actinomycetes</taxon>
        <taxon>Micromonosporales</taxon>
        <taxon>Micromonosporaceae</taxon>
        <taxon>Dactylosporangium</taxon>
    </lineage>
</organism>
<sequence>MPVRVQLGLRAGLDRGGAHRVLEGVPRGGQLSVLHHEQAALLQAADGRLDQPGGHPGGRLDGRGRARAEHDGGEDIETVGLGEQAAQGCGSHKRRQYCQKLAIVG</sequence>
<feature type="region of interest" description="Disordered" evidence="1">
    <location>
        <begin position="46"/>
        <end position="72"/>
    </location>
</feature>
<dbReference type="EMBL" id="BAAARV010000025">
    <property type="protein sequence ID" value="GAA2345805.1"/>
    <property type="molecule type" value="Genomic_DNA"/>
</dbReference>
<dbReference type="Proteomes" id="UP001501444">
    <property type="component" value="Unassembled WGS sequence"/>
</dbReference>
<comment type="caution">
    <text evidence="2">The sequence shown here is derived from an EMBL/GenBank/DDBJ whole genome shotgun (WGS) entry which is preliminary data.</text>
</comment>
<reference evidence="2 3" key="1">
    <citation type="journal article" date="2019" name="Int. J. Syst. Evol. Microbiol.">
        <title>The Global Catalogue of Microorganisms (GCM) 10K type strain sequencing project: providing services to taxonomists for standard genome sequencing and annotation.</title>
        <authorList>
            <consortium name="The Broad Institute Genomics Platform"/>
            <consortium name="The Broad Institute Genome Sequencing Center for Infectious Disease"/>
            <person name="Wu L."/>
            <person name="Ma J."/>
        </authorList>
    </citation>
    <scope>NUCLEOTIDE SEQUENCE [LARGE SCALE GENOMIC DNA]</scope>
    <source>
        <strain evidence="2 3">JCM 3272</strain>
    </source>
</reference>
<protein>
    <submittedName>
        <fullName evidence="2">Uncharacterized protein</fullName>
    </submittedName>
</protein>